<dbReference type="EMBL" id="SIXH01000928">
    <property type="protein sequence ID" value="TBO54399.1"/>
    <property type="molecule type" value="Genomic_DNA"/>
</dbReference>
<dbReference type="AlphaFoldDB" id="A0A4Q9HJA2"/>
<dbReference type="PANTHER" id="PTHR42831">
    <property type="entry name" value="FE-S PROTEIN MATURATION AUXILIARY FACTOR YITW"/>
    <property type="match status" value="1"/>
</dbReference>
<dbReference type="Proteomes" id="UP000292452">
    <property type="component" value="Unassembled WGS sequence"/>
</dbReference>
<gene>
    <name evidence="2" type="ORF">EYS09_38720</name>
</gene>
<keyword evidence="3" id="KW-1185">Reference proteome</keyword>
<feature type="non-terminal residue" evidence="2">
    <location>
        <position position="81"/>
    </location>
</feature>
<name>A0A4Q9HJA2_STRKA</name>
<dbReference type="Pfam" id="PF01883">
    <property type="entry name" value="FeS_assembly_P"/>
    <property type="match status" value="1"/>
</dbReference>
<dbReference type="InterPro" id="IPR034904">
    <property type="entry name" value="FSCA_dom_sf"/>
</dbReference>
<evidence type="ECO:0000259" key="1">
    <source>
        <dbReference type="Pfam" id="PF01883"/>
    </source>
</evidence>
<dbReference type="PANTHER" id="PTHR42831:SF3">
    <property type="entry name" value="1,2-PHENYLACETYL-COA EPOXIDASE, SUBUNIT D-RELATED"/>
    <property type="match status" value="1"/>
</dbReference>
<dbReference type="InterPro" id="IPR052339">
    <property type="entry name" value="Fe-S_Maturation_MIP18"/>
</dbReference>
<comment type="caution">
    <text evidence="2">The sequence shown here is derived from an EMBL/GenBank/DDBJ whole genome shotgun (WGS) entry which is preliminary data.</text>
</comment>
<accession>A0A4Q9HJA2</accession>
<organism evidence="2 3">
    <name type="scientific">Streptomyces kasugaensis</name>
    <dbReference type="NCBI Taxonomy" id="1946"/>
    <lineage>
        <taxon>Bacteria</taxon>
        <taxon>Bacillati</taxon>
        <taxon>Actinomycetota</taxon>
        <taxon>Actinomycetes</taxon>
        <taxon>Kitasatosporales</taxon>
        <taxon>Streptomycetaceae</taxon>
        <taxon>Streptomyces</taxon>
    </lineage>
</organism>
<feature type="domain" description="MIP18 family-like" evidence="1">
    <location>
        <begin position="2"/>
        <end position="62"/>
    </location>
</feature>
<reference evidence="2 3" key="1">
    <citation type="submission" date="2019-02" db="EMBL/GenBank/DDBJ databases">
        <title>Draft Genome Sequence of Streptomyces sp. AM-2504, identified by 16S rRNA comparative analysis as a Streptomyces Kasugaensis strain.</title>
        <authorList>
            <person name="Napolioni V."/>
            <person name="Giuliodori A.M."/>
            <person name="Spurio R."/>
            <person name="Fabbretti A."/>
        </authorList>
    </citation>
    <scope>NUCLEOTIDE SEQUENCE [LARGE SCALE GENOMIC DNA]</scope>
    <source>
        <strain evidence="2 3">AM-2504</strain>
    </source>
</reference>
<dbReference type="Gene3D" id="3.30.300.130">
    <property type="entry name" value="Fe-S cluster assembly (FSCA)"/>
    <property type="match status" value="1"/>
</dbReference>
<protein>
    <submittedName>
        <fullName evidence="2">DUF59 domain-containing protein</fullName>
    </submittedName>
</protein>
<proteinExistence type="predicted"/>
<evidence type="ECO:0000313" key="3">
    <source>
        <dbReference type="Proteomes" id="UP000292452"/>
    </source>
</evidence>
<sequence>MREALATVHDPEIRVLTIEELGILRQVDITPDGQAHITITPTYLGCPAMDTIRADIRAAARAAGYPQATIDTTWSPPWTTR</sequence>
<evidence type="ECO:0000313" key="2">
    <source>
        <dbReference type="EMBL" id="TBO54399.1"/>
    </source>
</evidence>
<dbReference type="InterPro" id="IPR002744">
    <property type="entry name" value="MIP18-like"/>
</dbReference>
<dbReference type="SUPFAM" id="SSF117916">
    <property type="entry name" value="Fe-S cluster assembly (FSCA) domain-like"/>
    <property type="match status" value="1"/>
</dbReference>